<dbReference type="Proteomes" id="UP000478417">
    <property type="component" value="Unassembled WGS sequence"/>
</dbReference>
<sequence>MKNIPSIKSLATGSVLIAVLLGAIYTYPRWIIAELGESSPWTSYLYQYGFGLIFFLVGIYVILKSGACQVGRGRDSFWLGVLFVGFIFFATAHALWIVASLNIPYLGGQ</sequence>
<keyword evidence="1" id="KW-0812">Transmembrane</keyword>
<reference evidence="2 3" key="1">
    <citation type="submission" date="2020-02" db="EMBL/GenBank/DDBJ databases">
        <title>Albibacoteraceae fam. nov., the first described family within the subdivision 4 Verrucomicrobia.</title>
        <authorList>
            <person name="Xi F."/>
        </authorList>
    </citation>
    <scope>NUCLEOTIDE SEQUENCE [LARGE SCALE GENOMIC DNA]</scope>
    <source>
        <strain evidence="2 3">CK1056</strain>
    </source>
</reference>
<feature type="transmembrane region" description="Helical" evidence="1">
    <location>
        <begin position="75"/>
        <end position="99"/>
    </location>
</feature>
<organism evidence="2 3">
    <name type="scientific">Oceanipulchritudo coccoides</name>
    <dbReference type="NCBI Taxonomy" id="2706888"/>
    <lineage>
        <taxon>Bacteria</taxon>
        <taxon>Pseudomonadati</taxon>
        <taxon>Verrucomicrobiota</taxon>
        <taxon>Opitutia</taxon>
        <taxon>Puniceicoccales</taxon>
        <taxon>Oceanipulchritudinaceae</taxon>
        <taxon>Oceanipulchritudo</taxon>
    </lineage>
</organism>
<dbReference type="EMBL" id="JAAGNX010000002">
    <property type="protein sequence ID" value="NDV62870.1"/>
    <property type="molecule type" value="Genomic_DNA"/>
</dbReference>
<protein>
    <submittedName>
        <fullName evidence="2">Uncharacterized protein</fullName>
    </submittedName>
</protein>
<dbReference type="RefSeq" id="WP_163965492.1">
    <property type="nucleotide sequence ID" value="NZ_JAAGNX010000002.1"/>
</dbReference>
<feature type="transmembrane region" description="Helical" evidence="1">
    <location>
        <begin position="45"/>
        <end position="63"/>
    </location>
</feature>
<evidence type="ECO:0000313" key="3">
    <source>
        <dbReference type="Proteomes" id="UP000478417"/>
    </source>
</evidence>
<accession>A0A6B2M5D2</accession>
<proteinExistence type="predicted"/>
<gene>
    <name evidence="2" type="ORF">G0Q06_10445</name>
</gene>
<keyword evidence="1" id="KW-1133">Transmembrane helix</keyword>
<evidence type="ECO:0000313" key="2">
    <source>
        <dbReference type="EMBL" id="NDV62870.1"/>
    </source>
</evidence>
<feature type="transmembrane region" description="Helical" evidence="1">
    <location>
        <begin position="7"/>
        <end position="25"/>
    </location>
</feature>
<evidence type="ECO:0000256" key="1">
    <source>
        <dbReference type="SAM" id="Phobius"/>
    </source>
</evidence>
<name>A0A6B2M5D2_9BACT</name>
<keyword evidence="3" id="KW-1185">Reference proteome</keyword>
<keyword evidence="1" id="KW-0472">Membrane</keyword>
<comment type="caution">
    <text evidence="2">The sequence shown here is derived from an EMBL/GenBank/DDBJ whole genome shotgun (WGS) entry which is preliminary data.</text>
</comment>
<dbReference type="AlphaFoldDB" id="A0A6B2M5D2"/>